<feature type="region of interest" description="Disordered" evidence="1">
    <location>
        <begin position="180"/>
        <end position="269"/>
    </location>
</feature>
<dbReference type="Proteomes" id="UP000305067">
    <property type="component" value="Unassembled WGS sequence"/>
</dbReference>
<feature type="transmembrane region" description="Helical" evidence="2">
    <location>
        <begin position="36"/>
        <end position="55"/>
    </location>
</feature>
<feature type="transmembrane region" description="Helical" evidence="2">
    <location>
        <begin position="61"/>
        <end position="91"/>
    </location>
</feature>
<evidence type="ECO:0000256" key="1">
    <source>
        <dbReference type="SAM" id="MobiDB-lite"/>
    </source>
</evidence>
<keyword evidence="2" id="KW-1133">Transmembrane helix</keyword>
<keyword evidence="2" id="KW-0812">Transmembrane</keyword>
<feature type="compositionally biased region" description="Basic and acidic residues" evidence="1">
    <location>
        <begin position="190"/>
        <end position="199"/>
    </location>
</feature>
<organism evidence="3 4">
    <name type="scientific">Pterulicium gracile</name>
    <dbReference type="NCBI Taxonomy" id="1884261"/>
    <lineage>
        <taxon>Eukaryota</taxon>
        <taxon>Fungi</taxon>
        <taxon>Dikarya</taxon>
        <taxon>Basidiomycota</taxon>
        <taxon>Agaricomycotina</taxon>
        <taxon>Agaricomycetes</taxon>
        <taxon>Agaricomycetidae</taxon>
        <taxon>Agaricales</taxon>
        <taxon>Pleurotineae</taxon>
        <taxon>Pterulaceae</taxon>
        <taxon>Pterulicium</taxon>
    </lineage>
</organism>
<feature type="compositionally biased region" description="Basic and acidic residues" evidence="1">
    <location>
        <begin position="121"/>
        <end position="139"/>
    </location>
</feature>
<dbReference type="AlphaFoldDB" id="A0A5C3R129"/>
<keyword evidence="4" id="KW-1185">Reference proteome</keyword>
<sequence length="269" mass="30383">MNISLPLIGQYALTTQLALLTILLVPSYYNPIFRRIALLPISLYTAYYGLFPYILIPIGTWAWWGVGGLLGGVLWLLKGVAWTGFYVFFFLRAVEYGGEVWVYVIKGVDLVASEGLRASMNKEREQEQQQDQAREREQQEANSNYAAWNGGENGYAGSEMYQAIDSPGVILKEMIADRRQAEQDQQDWQRQWHEAHEEGGVLQDEQDERGHHHHNHHLDYQEDSSLFDDLPELEPYIARSGGGGASTSNGQASASASTSRSGKKKKRRQ</sequence>
<reference evidence="3 4" key="1">
    <citation type="journal article" date="2019" name="Nat. Ecol. Evol.">
        <title>Megaphylogeny resolves global patterns of mushroom evolution.</title>
        <authorList>
            <person name="Varga T."/>
            <person name="Krizsan K."/>
            <person name="Foldi C."/>
            <person name="Dima B."/>
            <person name="Sanchez-Garcia M."/>
            <person name="Sanchez-Ramirez S."/>
            <person name="Szollosi G.J."/>
            <person name="Szarkandi J.G."/>
            <person name="Papp V."/>
            <person name="Albert L."/>
            <person name="Andreopoulos W."/>
            <person name="Angelini C."/>
            <person name="Antonin V."/>
            <person name="Barry K.W."/>
            <person name="Bougher N.L."/>
            <person name="Buchanan P."/>
            <person name="Buyck B."/>
            <person name="Bense V."/>
            <person name="Catcheside P."/>
            <person name="Chovatia M."/>
            <person name="Cooper J."/>
            <person name="Damon W."/>
            <person name="Desjardin D."/>
            <person name="Finy P."/>
            <person name="Geml J."/>
            <person name="Haridas S."/>
            <person name="Hughes K."/>
            <person name="Justo A."/>
            <person name="Karasinski D."/>
            <person name="Kautmanova I."/>
            <person name="Kiss B."/>
            <person name="Kocsube S."/>
            <person name="Kotiranta H."/>
            <person name="LaButti K.M."/>
            <person name="Lechner B.E."/>
            <person name="Liimatainen K."/>
            <person name="Lipzen A."/>
            <person name="Lukacs Z."/>
            <person name="Mihaltcheva S."/>
            <person name="Morgado L.N."/>
            <person name="Niskanen T."/>
            <person name="Noordeloos M.E."/>
            <person name="Ohm R.A."/>
            <person name="Ortiz-Santana B."/>
            <person name="Ovrebo C."/>
            <person name="Racz N."/>
            <person name="Riley R."/>
            <person name="Savchenko A."/>
            <person name="Shiryaev A."/>
            <person name="Soop K."/>
            <person name="Spirin V."/>
            <person name="Szebenyi C."/>
            <person name="Tomsovsky M."/>
            <person name="Tulloss R.E."/>
            <person name="Uehling J."/>
            <person name="Grigoriev I.V."/>
            <person name="Vagvolgyi C."/>
            <person name="Papp T."/>
            <person name="Martin F.M."/>
            <person name="Miettinen O."/>
            <person name="Hibbett D.S."/>
            <person name="Nagy L.G."/>
        </authorList>
    </citation>
    <scope>NUCLEOTIDE SEQUENCE [LARGE SCALE GENOMIC DNA]</scope>
    <source>
        <strain evidence="3 4">CBS 309.79</strain>
    </source>
</reference>
<evidence type="ECO:0000256" key="2">
    <source>
        <dbReference type="SAM" id="Phobius"/>
    </source>
</evidence>
<name>A0A5C3R129_9AGAR</name>
<gene>
    <name evidence="3" type="ORF">BDV98DRAFT_42888</name>
</gene>
<feature type="region of interest" description="Disordered" evidence="1">
    <location>
        <begin position="121"/>
        <end position="141"/>
    </location>
</feature>
<protein>
    <submittedName>
        <fullName evidence="3">Uncharacterized protein</fullName>
    </submittedName>
</protein>
<feature type="compositionally biased region" description="Acidic residues" evidence="1">
    <location>
        <begin position="221"/>
        <end position="232"/>
    </location>
</feature>
<accession>A0A5C3R129</accession>
<evidence type="ECO:0000313" key="4">
    <source>
        <dbReference type="Proteomes" id="UP000305067"/>
    </source>
</evidence>
<feature type="transmembrane region" description="Helical" evidence="2">
    <location>
        <begin position="12"/>
        <end position="29"/>
    </location>
</feature>
<keyword evidence="2" id="KW-0472">Membrane</keyword>
<dbReference type="EMBL" id="ML178814">
    <property type="protein sequence ID" value="TFL07915.1"/>
    <property type="molecule type" value="Genomic_DNA"/>
</dbReference>
<evidence type="ECO:0000313" key="3">
    <source>
        <dbReference type="EMBL" id="TFL07915.1"/>
    </source>
</evidence>
<proteinExistence type="predicted"/>